<feature type="transmembrane region" description="Helical" evidence="12">
    <location>
        <begin position="100"/>
        <end position="119"/>
    </location>
</feature>
<dbReference type="GO" id="GO:0140575">
    <property type="term" value="F:transmembrane monodehydroascorbate reductase activity"/>
    <property type="evidence" value="ECO:0007669"/>
    <property type="project" value="InterPro"/>
</dbReference>
<dbReference type="GO" id="GO:0140571">
    <property type="term" value="F:transmembrane ascorbate ferrireductase activity"/>
    <property type="evidence" value="ECO:0007669"/>
    <property type="project" value="UniProtKB-EC"/>
</dbReference>
<evidence type="ECO:0000256" key="3">
    <source>
        <dbReference type="ARBA" id="ARBA00022448"/>
    </source>
</evidence>
<evidence type="ECO:0000256" key="8">
    <source>
        <dbReference type="ARBA" id="ARBA00022989"/>
    </source>
</evidence>
<keyword evidence="6" id="KW-0479">Metal-binding</keyword>
<feature type="transmembrane region" description="Helical" evidence="12">
    <location>
        <begin position="60"/>
        <end position="80"/>
    </location>
</feature>
<dbReference type="Pfam" id="PF03188">
    <property type="entry name" value="Cytochrom_B561"/>
    <property type="match status" value="1"/>
</dbReference>
<evidence type="ECO:0000313" key="15">
    <source>
        <dbReference type="Proteomes" id="UP001314205"/>
    </source>
</evidence>
<keyword evidence="3" id="KW-0813">Transport</keyword>
<keyword evidence="9" id="KW-0408">Iron</keyword>
<dbReference type="InterPro" id="IPR006593">
    <property type="entry name" value="Cyt_b561/ferric_Rdtase_TM"/>
</dbReference>
<feature type="transmembrane region" description="Helical" evidence="12">
    <location>
        <begin position="165"/>
        <end position="187"/>
    </location>
</feature>
<dbReference type="GO" id="GO:0016020">
    <property type="term" value="C:membrane"/>
    <property type="evidence" value="ECO:0007669"/>
    <property type="project" value="UniProtKB-SubCell"/>
</dbReference>
<evidence type="ECO:0000256" key="2">
    <source>
        <dbReference type="ARBA" id="ARBA00004141"/>
    </source>
</evidence>
<evidence type="ECO:0000259" key="13">
    <source>
        <dbReference type="PROSITE" id="PS50939"/>
    </source>
</evidence>
<dbReference type="EMBL" id="CAVLGL010000068">
    <property type="protein sequence ID" value="CAK1584533.1"/>
    <property type="molecule type" value="Genomic_DNA"/>
</dbReference>
<dbReference type="EC" id="7.2.1.3" evidence="11"/>
<dbReference type="PROSITE" id="PS50939">
    <property type="entry name" value="CYTOCHROME_B561"/>
    <property type="match status" value="1"/>
</dbReference>
<dbReference type="GO" id="GO:0046872">
    <property type="term" value="F:metal ion binding"/>
    <property type="evidence" value="ECO:0007669"/>
    <property type="project" value="UniProtKB-KW"/>
</dbReference>
<keyword evidence="10 12" id="KW-0472">Membrane</keyword>
<evidence type="ECO:0000256" key="11">
    <source>
        <dbReference type="ARBA" id="ARBA00024225"/>
    </source>
</evidence>
<protein>
    <recommendedName>
        <fullName evidence="11">ascorbate ferrireductase (transmembrane)</fullName>
        <ecNumber evidence="11">7.2.1.3</ecNumber>
    </recommendedName>
</protein>
<feature type="transmembrane region" description="Helical" evidence="12">
    <location>
        <begin position="131"/>
        <end position="153"/>
    </location>
</feature>
<dbReference type="PANTHER" id="PTHR15422">
    <property type="entry name" value="OS05G0565100 PROTEIN"/>
    <property type="match status" value="1"/>
</dbReference>
<accession>A0AAV1KNE4</accession>
<evidence type="ECO:0000256" key="10">
    <source>
        <dbReference type="ARBA" id="ARBA00023136"/>
    </source>
</evidence>
<dbReference type="PANTHER" id="PTHR15422:SF43">
    <property type="entry name" value="ASCORBATE FERRIREDUCTASE (TRANSMEMBRANE)"/>
    <property type="match status" value="1"/>
</dbReference>
<evidence type="ECO:0000256" key="4">
    <source>
        <dbReference type="ARBA" id="ARBA00022617"/>
    </source>
</evidence>
<proteinExistence type="predicted"/>
<evidence type="ECO:0000256" key="12">
    <source>
        <dbReference type="SAM" id="Phobius"/>
    </source>
</evidence>
<evidence type="ECO:0000313" key="14">
    <source>
        <dbReference type="EMBL" id="CAK1584533.1"/>
    </source>
</evidence>
<evidence type="ECO:0000256" key="5">
    <source>
        <dbReference type="ARBA" id="ARBA00022692"/>
    </source>
</evidence>
<feature type="transmembrane region" description="Helical" evidence="12">
    <location>
        <begin position="36"/>
        <end position="54"/>
    </location>
</feature>
<comment type="subcellular location">
    <subcellularLocation>
        <location evidence="2">Membrane</location>
        <topology evidence="2">Multi-pass membrane protein</topology>
    </subcellularLocation>
</comment>
<keyword evidence="8 12" id="KW-1133">Transmembrane helix</keyword>
<organism evidence="14 15">
    <name type="scientific">Parnassius mnemosyne</name>
    <name type="common">clouded apollo</name>
    <dbReference type="NCBI Taxonomy" id="213953"/>
    <lineage>
        <taxon>Eukaryota</taxon>
        <taxon>Metazoa</taxon>
        <taxon>Ecdysozoa</taxon>
        <taxon>Arthropoda</taxon>
        <taxon>Hexapoda</taxon>
        <taxon>Insecta</taxon>
        <taxon>Pterygota</taxon>
        <taxon>Neoptera</taxon>
        <taxon>Endopterygota</taxon>
        <taxon>Lepidoptera</taxon>
        <taxon>Glossata</taxon>
        <taxon>Ditrysia</taxon>
        <taxon>Papilionoidea</taxon>
        <taxon>Papilionidae</taxon>
        <taxon>Parnassiinae</taxon>
        <taxon>Parnassini</taxon>
        <taxon>Parnassius</taxon>
        <taxon>Driopa</taxon>
    </lineage>
</organism>
<feature type="domain" description="Cytochrome b561" evidence="13">
    <location>
        <begin position="29"/>
        <end position="224"/>
    </location>
</feature>
<keyword evidence="15" id="KW-1185">Reference proteome</keyword>
<evidence type="ECO:0000256" key="1">
    <source>
        <dbReference type="ARBA" id="ARBA00001970"/>
    </source>
</evidence>
<name>A0AAV1KNE4_9NEOP</name>
<feature type="transmembrane region" description="Helical" evidence="12">
    <location>
        <begin position="199"/>
        <end position="222"/>
    </location>
</feature>
<sequence length="227" mass="24894">MTGASESRLPGNVDQNNIEQSPFALLMNLTNTLTQFFLGAVAFSAIYFVNIFAGSSSLKLHVYLCVTGYIILMSQAILSLNPYTSWTKNLKREDKKIIHWVMQITGSILAIAGSIIRIIDVQPNFRTAHGIVGLVAMICTFFSLVSGLVNLISMQFRNNINLTKIVHSAMGSLAISTAYICLCLGFHNLYRNVFGDKNANLSIVLAAFALIGTLTSASTNIFRRIFS</sequence>
<dbReference type="Gene3D" id="1.20.120.1770">
    <property type="match status" value="1"/>
</dbReference>
<dbReference type="Proteomes" id="UP001314205">
    <property type="component" value="Unassembled WGS sequence"/>
</dbReference>
<comment type="cofactor">
    <cofactor evidence="1">
        <name>heme b</name>
        <dbReference type="ChEBI" id="CHEBI:60344"/>
    </cofactor>
</comment>
<evidence type="ECO:0000256" key="9">
    <source>
        <dbReference type="ARBA" id="ARBA00023004"/>
    </source>
</evidence>
<dbReference type="AlphaFoldDB" id="A0AAV1KNE4"/>
<dbReference type="InterPro" id="IPR045150">
    <property type="entry name" value="CYB561D1/2"/>
</dbReference>
<keyword evidence="4" id="KW-0349">Heme</keyword>
<keyword evidence="5 12" id="KW-0812">Transmembrane</keyword>
<gene>
    <name evidence="14" type="ORF">PARMNEM_LOCUS5750</name>
</gene>
<evidence type="ECO:0000256" key="6">
    <source>
        <dbReference type="ARBA" id="ARBA00022723"/>
    </source>
</evidence>
<reference evidence="14 15" key="1">
    <citation type="submission" date="2023-11" db="EMBL/GenBank/DDBJ databases">
        <authorList>
            <person name="Hedman E."/>
            <person name="Englund M."/>
            <person name="Stromberg M."/>
            <person name="Nyberg Akerstrom W."/>
            <person name="Nylinder S."/>
            <person name="Jareborg N."/>
            <person name="Kallberg Y."/>
            <person name="Kronander E."/>
        </authorList>
    </citation>
    <scope>NUCLEOTIDE SEQUENCE [LARGE SCALE GENOMIC DNA]</scope>
</reference>
<keyword evidence="7" id="KW-0249">Electron transport</keyword>
<dbReference type="SMART" id="SM00665">
    <property type="entry name" value="B561"/>
    <property type="match status" value="1"/>
</dbReference>
<evidence type="ECO:0000256" key="7">
    <source>
        <dbReference type="ARBA" id="ARBA00022982"/>
    </source>
</evidence>
<comment type="caution">
    <text evidence="14">The sequence shown here is derived from an EMBL/GenBank/DDBJ whole genome shotgun (WGS) entry which is preliminary data.</text>
</comment>